<reference evidence="3" key="1">
    <citation type="submission" date="2017-01" db="EMBL/GenBank/DDBJ databases">
        <title>Comparative genomics of anhydrobiosis in the tardigrade Hypsibius dujardini.</title>
        <authorList>
            <person name="Yoshida Y."/>
            <person name="Koutsovoulos G."/>
            <person name="Laetsch D."/>
            <person name="Stevens L."/>
            <person name="Kumar S."/>
            <person name="Horikawa D."/>
            <person name="Ishino K."/>
            <person name="Komine S."/>
            <person name="Tomita M."/>
            <person name="Blaxter M."/>
            <person name="Arakawa K."/>
        </authorList>
    </citation>
    <scope>NUCLEOTIDE SEQUENCE [LARGE SCALE GENOMIC DNA]</scope>
    <source>
        <strain evidence="3">Z151</strain>
    </source>
</reference>
<comment type="caution">
    <text evidence="2">The sequence shown here is derived from an EMBL/GenBank/DDBJ whole genome shotgun (WGS) entry which is preliminary data.</text>
</comment>
<dbReference type="Proteomes" id="UP000192578">
    <property type="component" value="Unassembled WGS sequence"/>
</dbReference>
<organism evidence="2 3">
    <name type="scientific">Hypsibius exemplaris</name>
    <name type="common">Freshwater tardigrade</name>
    <dbReference type="NCBI Taxonomy" id="2072580"/>
    <lineage>
        <taxon>Eukaryota</taxon>
        <taxon>Metazoa</taxon>
        <taxon>Ecdysozoa</taxon>
        <taxon>Tardigrada</taxon>
        <taxon>Eutardigrada</taxon>
        <taxon>Parachela</taxon>
        <taxon>Hypsibioidea</taxon>
        <taxon>Hypsibiidae</taxon>
        <taxon>Hypsibius</taxon>
    </lineage>
</organism>
<keyword evidence="3" id="KW-1185">Reference proteome</keyword>
<feature type="compositionally biased region" description="Polar residues" evidence="1">
    <location>
        <begin position="24"/>
        <end position="42"/>
    </location>
</feature>
<feature type="non-terminal residue" evidence="2">
    <location>
        <position position="1"/>
    </location>
</feature>
<evidence type="ECO:0000256" key="1">
    <source>
        <dbReference type="SAM" id="MobiDB-lite"/>
    </source>
</evidence>
<protein>
    <submittedName>
        <fullName evidence="2">Uncharacterized protein</fullName>
    </submittedName>
</protein>
<dbReference type="AlphaFoldDB" id="A0A1W0WI52"/>
<accession>A0A1W0WI52</accession>
<evidence type="ECO:0000313" key="2">
    <source>
        <dbReference type="EMBL" id="OQV14859.1"/>
    </source>
</evidence>
<sequence length="78" mass="8726">EDDVIHPDCDAIFSTDCFRDLTEIPQSDRQAQTTATWPNSQGLPLDRSGRYRPDRNIGYLPSQPRTAPRDGISALVPL</sequence>
<name>A0A1W0WI52_HYPEX</name>
<dbReference type="EMBL" id="MTYJ01000097">
    <property type="protein sequence ID" value="OQV14859.1"/>
    <property type="molecule type" value="Genomic_DNA"/>
</dbReference>
<feature type="region of interest" description="Disordered" evidence="1">
    <location>
        <begin position="24"/>
        <end position="78"/>
    </location>
</feature>
<proteinExistence type="predicted"/>
<evidence type="ECO:0000313" key="3">
    <source>
        <dbReference type="Proteomes" id="UP000192578"/>
    </source>
</evidence>
<gene>
    <name evidence="2" type="ORF">BV898_10891</name>
</gene>